<keyword evidence="1" id="KW-0479">Metal-binding</keyword>
<evidence type="ECO:0000256" key="2">
    <source>
        <dbReference type="ARBA" id="ARBA00022771"/>
    </source>
</evidence>
<dbReference type="GO" id="GO:0008270">
    <property type="term" value="F:zinc ion binding"/>
    <property type="evidence" value="ECO:0007669"/>
    <property type="project" value="UniProtKB-KW"/>
</dbReference>
<comment type="caution">
    <text evidence="7">The sequence shown here is derived from an EMBL/GenBank/DDBJ whole genome shotgun (WGS) entry which is preliminary data.</text>
</comment>
<dbReference type="EMBL" id="JABCRI010000020">
    <property type="protein sequence ID" value="KAF8387715.1"/>
    <property type="molecule type" value="Genomic_DNA"/>
</dbReference>
<sequence>MQGDGTSEFLGFLPNCNQTLSQIIMTPFSYSLAMFVSVLVRITREFSLSLDLKPNIFYLLQRPLIDCMIRLPRSHCFPSIISYNWKQSLFRVRAACNRKAWEFHPVCFPALGKYHAESKFKLASCCFGFWKGHAAGALHSARISRLPAHQRVTKSEKDKGYCCTTCRMVEEMVPLRSPGFADPGWEHGIAQDERKKKVKCNYCGKIVSGGIYRLKQHLARISGEVTYCKKAPEEVYLKMKENLEGCRSVRKQRQSEDEEQPSLDFHSNDDDEEEEEPVGYKCKGKQVMGDKSLVISLAPLRSLGYVDPGWEHGVAQDERKKKVKCNYCEKIVSGGINRFKQHLARIPGEVAYCKKAPEDVYHKMKENMKWHRTGRRQRRPDAKEIAAFYMPSDNDDEEEEQEEDLVHGISKEKLLIGDNSLGKDIRKIHRVITENTSSYKAAGKMLEEKRRKLFWTPCASYCIDQMLEDFLKIKWVRECMEKGKRITKFIYNRMWLLNLMKKEFTEGQELLRPAVTRFATSFVTLRSLLDHRTGLKRMFQSNKWLSSQFSKLDEGKEVEKIVLNATFWKKMQYVRKSVDPIMQVLQKVDSDESLSMPSIYNDMYRAKLAIKVIHSDDVRKYEPFWSIIDNHWNSFHHPLFMAAYFLNPSYRYRPDFVAHPEVIRGLNECIVRLEPDSGRRISASMQISDFVSAKADFGTELAISTRMELDPEKQALQEDEEILYNEMEHVDADENDVNENEYGNEGKGPLEMVTLADVIEPFGVNPATVNAATDEDDLDFLDDDLTDYYTPGFKYCKVIIEGKKRHIPLTIHIFIDLKPPGISLEREDLYCMSGFPFFVPFKITSQQNLRLAEGLTMKRKLQDDPKNSKGRVRYSGQSWNAEVLASTEAKIEAWKAMHIVQWKLHDETKSNVSIRKRTDAEEFILGKVSQALKAMFIVHYELHDSGVSIGKKTDALKELILGKMFQALERCHANGKTGLR</sequence>
<dbReference type="PANTHER" id="PTHR32166">
    <property type="entry name" value="OSJNBA0013A04.12 PROTEIN"/>
    <property type="match status" value="1"/>
</dbReference>
<dbReference type="AlphaFoldDB" id="A0A834YGS0"/>
<evidence type="ECO:0000256" key="3">
    <source>
        <dbReference type="ARBA" id="ARBA00022833"/>
    </source>
</evidence>
<evidence type="ECO:0000256" key="4">
    <source>
        <dbReference type="PROSITE-ProRule" id="PRU00027"/>
    </source>
</evidence>
<dbReference type="SUPFAM" id="SSF53098">
    <property type="entry name" value="Ribonuclease H-like"/>
    <property type="match status" value="1"/>
</dbReference>
<dbReference type="PROSITE" id="PS50808">
    <property type="entry name" value="ZF_BED"/>
    <property type="match status" value="2"/>
</dbReference>
<evidence type="ECO:0000313" key="8">
    <source>
        <dbReference type="Proteomes" id="UP000655225"/>
    </source>
</evidence>
<keyword evidence="8" id="KW-1185">Reference proteome</keyword>
<dbReference type="OMA" id="PCKHAPE"/>
<dbReference type="GO" id="GO:0003677">
    <property type="term" value="F:DNA binding"/>
    <property type="evidence" value="ECO:0007669"/>
    <property type="project" value="InterPro"/>
</dbReference>
<evidence type="ECO:0000259" key="6">
    <source>
        <dbReference type="PROSITE" id="PS50808"/>
    </source>
</evidence>
<reference evidence="7 8" key="1">
    <citation type="submission" date="2020-04" db="EMBL/GenBank/DDBJ databases">
        <title>Plant Genome Project.</title>
        <authorList>
            <person name="Zhang R.-G."/>
        </authorList>
    </citation>
    <scope>NUCLEOTIDE SEQUENCE [LARGE SCALE GENOMIC DNA]</scope>
    <source>
        <strain evidence="7">YNK0</strain>
        <tissue evidence="7">Leaf</tissue>
    </source>
</reference>
<feature type="domain" description="BED-type" evidence="6">
    <location>
        <begin position="304"/>
        <end position="360"/>
    </location>
</feature>
<accession>A0A834YGS0</accession>
<keyword evidence="3" id="KW-0862">Zinc</keyword>
<dbReference type="InterPro" id="IPR003656">
    <property type="entry name" value="Znf_BED"/>
</dbReference>
<protein>
    <recommendedName>
        <fullName evidence="6">BED-type domain-containing protein</fullName>
    </recommendedName>
</protein>
<gene>
    <name evidence="7" type="ORF">HHK36_026369</name>
</gene>
<dbReference type="InterPro" id="IPR012337">
    <property type="entry name" value="RNaseH-like_sf"/>
</dbReference>
<keyword evidence="2 4" id="KW-0863">Zinc-finger</keyword>
<evidence type="ECO:0000256" key="1">
    <source>
        <dbReference type="ARBA" id="ARBA00022723"/>
    </source>
</evidence>
<dbReference type="OrthoDB" id="1712654at2759"/>
<dbReference type="Pfam" id="PF04937">
    <property type="entry name" value="DUF659"/>
    <property type="match status" value="1"/>
</dbReference>
<dbReference type="Pfam" id="PF02892">
    <property type="entry name" value="zf-BED"/>
    <property type="match status" value="2"/>
</dbReference>
<name>A0A834YGS0_TETSI</name>
<dbReference type="InterPro" id="IPR007021">
    <property type="entry name" value="DUF659"/>
</dbReference>
<evidence type="ECO:0000256" key="5">
    <source>
        <dbReference type="SAM" id="MobiDB-lite"/>
    </source>
</evidence>
<dbReference type="PANTHER" id="PTHR32166:SF105">
    <property type="entry name" value="HAT DIMERIZATION DOMAIN-CONTAINING PROTEIN"/>
    <property type="match status" value="1"/>
</dbReference>
<feature type="region of interest" description="Disordered" evidence="5">
    <location>
        <begin position="248"/>
        <end position="279"/>
    </location>
</feature>
<dbReference type="Proteomes" id="UP000655225">
    <property type="component" value="Unassembled WGS sequence"/>
</dbReference>
<organism evidence="7 8">
    <name type="scientific">Tetracentron sinense</name>
    <name type="common">Spur-leaf</name>
    <dbReference type="NCBI Taxonomy" id="13715"/>
    <lineage>
        <taxon>Eukaryota</taxon>
        <taxon>Viridiplantae</taxon>
        <taxon>Streptophyta</taxon>
        <taxon>Embryophyta</taxon>
        <taxon>Tracheophyta</taxon>
        <taxon>Spermatophyta</taxon>
        <taxon>Magnoliopsida</taxon>
        <taxon>Trochodendrales</taxon>
        <taxon>Trochodendraceae</taxon>
        <taxon>Tetracentron</taxon>
    </lineage>
</organism>
<evidence type="ECO:0000313" key="7">
    <source>
        <dbReference type="EMBL" id="KAF8387715.1"/>
    </source>
</evidence>
<proteinExistence type="predicted"/>
<feature type="domain" description="BED-type" evidence="6">
    <location>
        <begin position="179"/>
        <end position="235"/>
    </location>
</feature>